<comment type="caution">
    <text evidence="4">The sequence shown here is derived from an EMBL/GenBank/DDBJ whole genome shotgun (WGS) entry which is preliminary data.</text>
</comment>
<proteinExistence type="inferred from homology"/>
<organism evidence="4">
    <name type="scientific">Salvia splendens</name>
    <name type="common">Scarlet sage</name>
    <dbReference type="NCBI Taxonomy" id="180675"/>
    <lineage>
        <taxon>Eukaryota</taxon>
        <taxon>Viridiplantae</taxon>
        <taxon>Streptophyta</taxon>
        <taxon>Embryophyta</taxon>
        <taxon>Tracheophyta</taxon>
        <taxon>Spermatophyta</taxon>
        <taxon>Magnoliopsida</taxon>
        <taxon>eudicotyledons</taxon>
        <taxon>Gunneridae</taxon>
        <taxon>Pentapetalae</taxon>
        <taxon>asterids</taxon>
        <taxon>lamiids</taxon>
        <taxon>Lamiales</taxon>
        <taxon>Lamiaceae</taxon>
        <taxon>Nepetoideae</taxon>
        <taxon>Mentheae</taxon>
        <taxon>Salviinae</taxon>
        <taxon>Salvia</taxon>
        <taxon>Salvia subgen. Calosphace</taxon>
        <taxon>core Calosphace</taxon>
    </lineage>
</organism>
<reference evidence="4" key="2">
    <citation type="submission" date="2020-08" db="EMBL/GenBank/DDBJ databases">
        <title>Plant Genome Project.</title>
        <authorList>
            <person name="Zhang R.-G."/>
        </authorList>
    </citation>
    <scope>NUCLEOTIDE SEQUENCE</scope>
    <source>
        <strain evidence="4">Huo1</strain>
        <tissue evidence="4">Leaf</tissue>
    </source>
</reference>
<reference evidence="4" key="1">
    <citation type="submission" date="2018-01" db="EMBL/GenBank/DDBJ databases">
        <authorList>
            <person name="Mao J.F."/>
        </authorList>
    </citation>
    <scope>NUCLEOTIDE SEQUENCE</scope>
    <source>
        <strain evidence="4">Huo1</strain>
        <tissue evidence="4">Leaf</tissue>
    </source>
</reference>
<dbReference type="PROSITE" id="PS50985">
    <property type="entry name" value="GRAS"/>
    <property type="match status" value="1"/>
</dbReference>
<protein>
    <submittedName>
        <fullName evidence="4">Uncharacterized protein</fullName>
    </submittedName>
</protein>
<comment type="caution">
    <text evidence="3">Lacks conserved residue(s) required for the propagation of feature annotation.</text>
</comment>
<feature type="region of interest" description="SAW" evidence="3">
    <location>
        <begin position="74"/>
        <end position="154"/>
    </location>
</feature>
<dbReference type="InterPro" id="IPR005202">
    <property type="entry name" value="TF_GRAS"/>
</dbReference>
<evidence type="ECO:0000256" key="2">
    <source>
        <dbReference type="ARBA" id="ARBA00023163"/>
    </source>
</evidence>
<dbReference type="EMBL" id="PNBA02000014">
    <property type="protein sequence ID" value="KAG6402128.1"/>
    <property type="molecule type" value="Genomic_DNA"/>
</dbReference>
<dbReference type="Pfam" id="PF03514">
    <property type="entry name" value="GRAS"/>
    <property type="match status" value="1"/>
</dbReference>
<evidence type="ECO:0000313" key="4">
    <source>
        <dbReference type="EMBL" id="KAG6402128.1"/>
    </source>
</evidence>
<keyword evidence="2" id="KW-0804">Transcription</keyword>
<dbReference type="PANTHER" id="PTHR31636">
    <property type="entry name" value="OSJNBA0084A10.13 PROTEIN-RELATED"/>
    <property type="match status" value="1"/>
</dbReference>
<evidence type="ECO:0000256" key="3">
    <source>
        <dbReference type="PROSITE-ProRule" id="PRU01191"/>
    </source>
</evidence>
<accession>A0A8X8WVS9</accession>
<dbReference type="Proteomes" id="UP000298416">
    <property type="component" value="Unassembled WGS sequence"/>
</dbReference>
<evidence type="ECO:0000313" key="5">
    <source>
        <dbReference type="Proteomes" id="UP000298416"/>
    </source>
</evidence>
<sequence>MVLNLIRKTNPAVFVLGIKNGGYNAPFFITRFRELLFYYSSIFDMLDVIIPRGVHERMLPEKVIFGHEAKNVIACEGAEWIEKPETYKQWQVWSMRAGFEQLPLDAEITTMARNRVESCYHKDFVVDEDSNSSRSSSHVVCRDNAVQYDVVEGLFHELIVSFYFDALFIYHITGEGERERETEEQTVDRVDVSLKSHHLIRSEMRFVSAKTVEVLDSDFVELILHLLILL</sequence>
<gene>
    <name evidence="4" type="ORF">SASPL_139002</name>
</gene>
<comment type="similarity">
    <text evidence="3">Belongs to the GRAS family.</text>
</comment>
<keyword evidence="1" id="KW-0805">Transcription regulation</keyword>
<evidence type="ECO:0000256" key="1">
    <source>
        <dbReference type="ARBA" id="ARBA00023015"/>
    </source>
</evidence>
<dbReference type="AlphaFoldDB" id="A0A8X8WVS9"/>
<name>A0A8X8WVS9_SALSN</name>
<keyword evidence="5" id="KW-1185">Reference proteome</keyword>